<dbReference type="InterPro" id="IPR000719">
    <property type="entry name" value="Prot_kinase_dom"/>
</dbReference>
<evidence type="ECO:0000259" key="10">
    <source>
        <dbReference type="PROSITE" id="PS50011"/>
    </source>
</evidence>
<feature type="repeat" description="WD" evidence="6">
    <location>
        <begin position="698"/>
        <end position="739"/>
    </location>
</feature>
<dbReference type="InterPro" id="IPR017441">
    <property type="entry name" value="Protein_kinase_ATP_BS"/>
</dbReference>
<dbReference type="CDD" id="cd14014">
    <property type="entry name" value="STKc_PknB_like"/>
    <property type="match status" value="1"/>
</dbReference>
<dbReference type="SMART" id="SM00320">
    <property type="entry name" value="WD40"/>
    <property type="match status" value="14"/>
</dbReference>
<dbReference type="PROSITE" id="PS00108">
    <property type="entry name" value="PROTEIN_KINASE_ST"/>
    <property type="match status" value="1"/>
</dbReference>
<dbReference type="PANTHER" id="PTHR44129">
    <property type="entry name" value="WD REPEAT-CONTAINING PROTEIN POP1"/>
    <property type="match status" value="1"/>
</dbReference>
<feature type="repeat" description="WD" evidence="6">
    <location>
        <begin position="781"/>
        <end position="822"/>
    </location>
</feature>
<dbReference type="PROSITE" id="PS50294">
    <property type="entry name" value="WD_REPEATS_REGION"/>
    <property type="match status" value="8"/>
</dbReference>
<evidence type="ECO:0000256" key="3">
    <source>
        <dbReference type="ARBA" id="ARBA00022737"/>
    </source>
</evidence>
<keyword evidence="3" id="KW-0677">Repeat</keyword>
<reference evidence="11 12" key="1">
    <citation type="submission" date="2019-02" db="EMBL/GenBank/DDBJ databases">
        <title>Deep-cultivation of Planctomycetes and their phenomic and genomic characterization uncovers novel biology.</title>
        <authorList>
            <person name="Wiegand S."/>
            <person name="Jogler M."/>
            <person name="Boedeker C."/>
            <person name="Pinto D."/>
            <person name="Vollmers J."/>
            <person name="Rivas-Marin E."/>
            <person name="Kohn T."/>
            <person name="Peeters S.H."/>
            <person name="Heuer A."/>
            <person name="Rast P."/>
            <person name="Oberbeckmann S."/>
            <person name="Bunk B."/>
            <person name="Jeske O."/>
            <person name="Meyerdierks A."/>
            <person name="Storesund J.E."/>
            <person name="Kallscheuer N."/>
            <person name="Luecker S."/>
            <person name="Lage O.M."/>
            <person name="Pohl T."/>
            <person name="Merkel B.J."/>
            <person name="Hornburger P."/>
            <person name="Mueller R.-W."/>
            <person name="Bruemmer F."/>
            <person name="Labrenz M."/>
            <person name="Spormann A.M."/>
            <person name="Op den Camp H."/>
            <person name="Overmann J."/>
            <person name="Amann R."/>
            <person name="Jetten M.S.M."/>
            <person name="Mascher T."/>
            <person name="Medema M.H."/>
            <person name="Devos D.P."/>
            <person name="Kaster A.-K."/>
            <person name="Ovreas L."/>
            <person name="Rohde M."/>
            <person name="Galperin M.Y."/>
            <person name="Jogler C."/>
        </authorList>
    </citation>
    <scope>NUCLEOTIDE SEQUENCE [LARGE SCALE GENOMIC DNA]</scope>
    <source>
        <strain evidence="11 12">ElP</strain>
        <plasmid evidence="12">pelp_1</plasmid>
    </source>
</reference>
<keyword evidence="12" id="KW-1185">Reference proteome</keyword>
<keyword evidence="1" id="KW-0723">Serine/threonine-protein kinase</keyword>
<dbReference type="CDD" id="cd00200">
    <property type="entry name" value="WD40"/>
    <property type="match status" value="3"/>
</dbReference>
<dbReference type="SUPFAM" id="SSF48452">
    <property type="entry name" value="TPR-like"/>
    <property type="match status" value="1"/>
</dbReference>
<dbReference type="Gene3D" id="3.30.200.20">
    <property type="entry name" value="Phosphorylase Kinase, domain 1"/>
    <property type="match status" value="1"/>
</dbReference>
<dbReference type="SUPFAM" id="SSF50978">
    <property type="entry name" value="WD40 repeat-like"/>
    <property type="match status" value="2"/>
</dbReference>
<evidence type="ECO:0000256" key="8">
    <source>
        <dbReference type="SAM" id="MobiDB-lite"/>
    </source>
</evidence>
<evidence type="ECO:0000313" key="12">
    <source>
        <dbReference type="Proteomes" id="UP000317835"/>
    </source>
</evidence>
<evidence type="ECO:0000256" key="7">
    <source>
        <dbReference type="PROSITE-ProRule" id="PRU10141"/>
    </source>
</evidence>
<sequence>MMNTTHYPASRDYGRFDELAEEFAARYRRGERPSLQEYIDRCPELAEEIRGMFPALVEVEQAELDVHRAADPATPPGRPAPAQLGDFRILREIGHGGMGVVYEAEQVSLGRHVALKLLPPQGTRDPDQRRRFEREARAAARLHHTNIVPVFGVGEHAGTPYYAMQFIRGSGLDKVLDELKRLHDGTPASTVNAAGRGAPRRDAPAAAVARSLWTGRFEPGGTGGESVPDGSADGRGPIDVPVRTEAEPISSPTSPDDSRPSGTPALSSSSVLLGQGEGTSPRSRKPTYGEAVARIGVQVADALDYAHAQGILHRDIKPSNLLLDARGTVWVTDFGLAKADDQQDLTHTGDLLGTLRYMPPEAFEGKSGARGDVYALGMTLYELLAFRPAFEEKERGRLIRQVTTEEPERLGRLNPEVPRDLATIVHKAIHKEPARRYASAGELAADLRRYLSREPIQARSVGALERAWIWARRRPTAAALLLISGVAVVALGMVVTGLVYNARLKVAKDLAEVARMDAERYRYFHHIALAQAAWNDGNLGRARQLLDDCPRDQRGWEWYCIDRLRHGALLTLTGHNGFPGRNSVAFSPDGTLLAAACDDLVTLSDARTGRLLQSLTGHSGQVYSVTFGPDGNRLVSVGEDQTLRVWDVATGREVRPPIRVPGGVLLTVAFSPDGNRIAAGGETLMVWEAATGQHVRTLPGHTAGVRTVVFSPDGTLIASIGGDGFAKLWDTTNYRELHPALKAAKGRGFTVAFSPDGSRLATGGTDRAVIWDVTTGSEVFVLPDHDNASDLAFSPDGRWLVTGGRGRVVRVWDLTTRQVARTFRGHTHEVTCIAFSPDGGRLVSASVDGTVNVWDMMTDQEPRPFAGHADWATCVAFSPDGTLLASTSRGSNTVKVWDTTTGQLRFAPEGHSDEVWGVAFSPDGALLASASADRTVRLWDAATGQWRWTLSGHTAGVSRVTFSPDGRRIASTTGAFDDRIGPAEVKIWDVNGLRDTRTLSGLMTPVLGLAFTPDGTRLAAASLSDGTIVVWDTRTGKVDLTLPGHTGGSYPLGTQSVTFSPDGSRIASGGWDNTVKIWDARTGGLLDTLRGHYAQVTAVAFSPAGARLASASGEQAVKIWDVQTGQEALTLRGYSSFVYTLAFSPDGTRLAAGCGDGTLRTWDARPWTPEAAIEREAVGLLDSLFARPLCKADVISYLQDTPTIRPRARDLALSLVDRYHEETDPESYHRASWALVRQPYLNAFQYRFALLQAEHAYRLAEDQASYRTTLGAARCRAGLYQEAVATLTRADRLVEDSPAGLAFLAMARQRLGQGDEARAALGRLRELVARPGRTEDAEMRDLLHETEALLDVPAEATRP</sequence>
<dbReference type="EMBL" id="CP036427">
    <property type="protein sequence ID" value="QDV39190.1"/>
    <property type="molecule type" value="Genomic_DNA"/>
</dbReference>
<keyword evidence="11" id="KW-0418">Kinase</keyword>
<accession>A0A518HEB2</accession>
<dbReference type="InterPro" id="IPR015943">
    <property type="entry name" value="WD40/YVTN_repeat-like_dom_sf"/>
</dbReference>
<evidence type="ECO:0000256" key="2">
    <source>
        <dbReference type="ARBA" id="ARBA00022574"/>
    </source>
</evidence>
<feature type="repeat" description="WD" evidence="6">
    <location>
        <begin position="823"/>
        <end position="864"/>
    </location>
</feature>
<feature type="transmembrane region" description="Helical" evidence="9">
    <location>
        <begin position="476"/>
        <end position="500"/>
    </location>
</feature>
<keyword evidence="2 6" id="KW-0853">WD repeat</keyword>
<keyword evidence="4 7" id="KW-0547">Nucleotide-binding</keyword>
<feature type="repeat" description="WD" evidence="6">
    <location>
        <begin position="865"/>
        <end position="907"/>
    </location>
</feature>
<evidence type="ECO:0000313" key="11">
    <source>
        <dbReference type="EMBL" id="QDV39190.1"/>
    </source>
</evidence>
<keyword evidence="11" id="KW-0614">Plasmid</keyword>
<dbReference type="InterPro" id="IPR036322">
    <property type="entry name" value="WD40_repeat_dom_sf"/>
</dbReference>
<dbReference type="EC" id="2.7.11.1" evidence="11"/>
<dbReference type="InterPro" id="IPR050349">
    <property type="entry name" value="WD_LIS1/nudF_dynein_reg"/>
</dbReference>
<feature type="repeat" description="WD" evidence="6">
    <location>
        <begin position="908"/>
        <end position="945"/>
    </location>
</feature>
<keyword evidence="9" id="KW-0812">Transmembrane</keyword>
<organism evidence="11 12">
    <name type="scientific">Tautonia plasticadhaerens</name>
    <dbReference type="NCBI Taxonomy" id="2527974"/>
    <lineage>
        <taxon>Bacteria</taxon>
        <taxon>Pseudomonadati</taxon>
        <taxon>Planctomycetota</taxon>
        <taxon>Planctomycetia</taxon>
        <taxon>Isosphaerales</taxon>
        <taxon>Isosphaeraceae</taxon>
        <taxon>Tautonia</taxon>
    </lineage>
</organism>
<geneLocation type="plasmid" evidence="12">
    <name>pelp_1</name>
</geneLocation>
<protein>
    <submittedName>
        <fullName evidence="11">Serine/threonine-protein kinase pkn5</fullName>
        <ecNumber evidence="11">2.7.11.1</ecNumber>
    </submittedName>
</protein>
<feature type="domain" description="Protein kinase" evidence="10">
    <location>
        <begin position="87"/>
        <end position="451"/>
    </location>
</feature>
<dbReference type="InterPro" id="IPR001680">
    <property type="entry name" value="WD40_rpt"/>
</dbReference>
<dbReference type="Pfam" id="PF00400">
    <property type="entry name" value="WD40"/>
    <property type="match status" value="13"/>
</dbReference>
<evidence type="ECO:0000256" key="4">
    <source>
        <dbReference type="ARBA" id="ARBA00022741"/>
    </source>
</evidence>
<evidence type="ECO:0000256" key="1">
    <source>
        <dbReference type="ARBA" id="ARBA00022527"/>
    </source>
</evidence>
<dbReference type="InterPro" id="IPR001245">
    <property type="entry name" value="Ser-Thr/Tyr_kinase_cat_dom"/>
</dbReference>
<dbReference type="InterPro" id="IPR008271">
    <property type="entry name" value="Ser/Thr_kinase_AS"/>
</dbReference>
<dbReference type="SUPFAM" id="SSF56112">
    <property type="entry name" value="Protein kinase-like (PK-like)"/>
    <property type="match status" value="1"/>
</dbReference>
<evidence type="ECO:0000256" key="9">
    <source>
        <dbReference type="SAM" id="Phobius"/>
    </source>
</evidence>
<dbReference type="Gene3D" id="1.10.510.10">
    <property type="entry name" value="Transferase(Phosphotransferase) domain 1"/>
    <property type="match status" value="1"/>
</dbReference>
<dbReference type="InterPro" id="IPR011990">
    <property type="entry name" value="TPR-like_helical_dom_sf"/>
</dbReference>
<evidence type="ECO:0000256" key="5">
    <source>
        <dbReference type="ARBA" id="ARBA00022840"/>
    </source>
</evidence>
<keyword evidence="11" id="KW-0808">Transferase</keyword>
<keyword evidence="9" id="KW-0472">Membrane</keyword>
<dbReference type="GO" id="GO:0005524">
    <property type="term" value="F:ATP binding"/>
    <property type="evidence" value="ECO:0007669"/>
    <property type="project" value="UniProtKB-UniRule"/>
</dbReference>
<name>A0A518HEB2_9BACT</name>
<feature type="compositionally biased region" description="Low complexity" evidence="8">
    <location>
        <begin position="248"/>
        <end position="264"/>
    </location>
</feature>
<dbReference type="PROSITE" id="PS50082">
    <property type="entry name" value="WD_REPEATS_2"/>
    <property type="match status" value="10"/>
</dbReference>
<dbReference type="InterPro" id="IPR020472">
    <property type="entry name" value="WD40_PAC1"/>
</dbReference>
<keyword evidence="5 7" id="KW-0067">ATP-binding</keyword>
<feature type="repeat" description="WD" evidence="6">
    <location>
        <begin position="1131"/>
        <end position="1163"/>
    </location>
</feature>
<dbReference type="InterPro" id="IPR019775">
    <property type="entry name" value="WD40_repeat_CS"/>
</dbReference>
<dbReference type="Gene3D" id="2.130.10.10">
    <property type="entry name" value="YVTN repeat-like/Quinoprotein amine dehydrogenase"/>
    <property type="match status" value="5"/>
</dbReference>
<dbReference type="Pfam" id="PF07714">
    <property type="entry name" value="PK_Tyr_Ser-Thr"/>
    <property type="match status" value="1"/>
</dbReference>
<feature type="repeat" description="WD" evidence="6">
    <location>
        <begin position="1056"/>
        <end position="1088"/>
    </location>
</feature>
<dbReference type="InterPro" id="IPR011009">
    <property type="entry name" value="Kinase-like_dom_sf"/>
</dbReference>
<gene>
    <name evidence="11" type="primary">pkn5_2</name>
    <name evidence="11" type="ORF">ElP_71540</name>
</gene>
<feature type="repeat" description="WD" evidence="6">
    <location>
        <begin position="999"/>
        <end position="1041"/>
    </location>
</feature>
<dbReference type="KEGG" id="tpla:ElP_71540"/>
<feature type="repeat" description="WD" evidence="6">
    <location>
        <begin position="1089"/>
        <end position="1130"/>
    </location>
</feature>
<dbReference type="Gene3D" id="1.25.40.10">
    <property type="entry name" value="Tetratricopeptide repeat domain"/>
    <property type="match status" value="1"/>
</dbReference>
<dbReference type="PRINTS" id="PR00320">
    <property type="entry name" value="GPROTEINBRPT"/>
</dbReference>
<dbReference type="PROSITE" id="PS00107">
    <property type="entry name" value="PROTEIN_KINASE_ATP"/>
    <property type="match status" value="1"/>
</dbReference>
<dbReference type="Proteomes" id="UP000317835">
    <property type="component" value="Plasmid pElP_1"/>
</dbReference>
<feature type="region of interest" description="Disordered" evidence="8">
    <location>
        <begin position="185"/>
        <end position="287"/>
    </location>
</feature>
<dbReference type="SMART" id="SM00220">
    <property type="entry name" value="S_TKc"/>
    <property type="match status" value="1"/>
</dbReference>
<feature type="binding site" evidence="7">
    <location>
        <position position="116"/>
    </location>
    <ligand>
        <name>ATP</name>
        <dbReference type="ChEBI" id="CHEBI:30616"/>
    </ligand>
</feature>
<dbReference type="PROSITE" id="PS50011">
    <property type="entry name" value="PROTEIN_KINASE_DOM"/>
    <property type="match status" value="1"/>
</dbReference>
<keyword evidence="9" id="KW-1133">Transmembrane helix</keyword>
<evidence type="ECO:0000256" key="6">
    <source>
        <dbReference type="PROSITE-ProRule" id="PRU00221"/>
    </source>
</evidence>
<proteinExistence type="predicted"/>
<dbReference type="PROSITE" id="PS00678">
    <property type="entry name" value="WD_REPEATS_1"/>
    <property type="match status" value="5"/>
</dbReference>
<dbReference type="GO" id="GO:0004674">
    <property type="term" value="F:protein serine/threonine kinase activity"/>
    <property type="evidence" value="ECO:0007669"/>
    <property type="project" value="UniProtKB-KW"/>
</dbReference>
<feature type="repeat" description="WD" evidence="6">
    <location>
        <begin position="615"/>
        <end position="656"/>
    </location>
</feature>